<protein>
    <submittedName>
        <fullName evidence="2">Uncharacterized protein</fullName>
    </submittedName>
</protein>
<keyword evidence="3" id="KW-1185">Reference proteome</keyword>
<accession>A0A9P7EAE5</accession>
<dbReference type="AlphaFoldDB" id="A0A9P7EAE5"/>
<reference evidence="2" key="1">
    <citation type="journal article" date="2020" name="New Phytol.">
        <title>Comparative genomics reveals dynamic genome evolution in host specialist ectomycorrhizal fungi.</title>
        <authorList>
            <person name="Lofgren L.A."/>
            <person name="Nguyen N.H."/>
            <person name="Vilgalys R."/>
            <person name="Ruytinx J."/>
            <person name="Liao H.L."/>
            <person name="Branco S."/>
            <person name="Kuo A."/>
            <person name="LaButti K."/>
            <person name="Lipzen A."/>
            <person name="Andreopoulos W."/>
            <person name="Pangilinan J."/>
            <person name="Riley R."/>
            <person name="Hundley H."/>
            <person name="Na H."/>
            <person name="Barry K."/>
            <person name="Grigoriev I.V."/>
            <person name="Stajich J.E."/>
            <person name="Kennedy P.G."/>
        </authorList>
    </citation>
    <scope>NUCLEOTIDE SEQUENCE</scope>
    <source>
        <strain evidence="2">MN1</strain>
    </source>
</reference>
<evidence type="ECO:0000313" key="3">
    <source>
        <dbReference type="Proteomes" id="UP000807769"/>
    </source>
</evidence>
<name>A0A9P7EAE5_9AGAM</name>
<dbReference type="GeneID" id="64636659"/>
<sequence>MLSAWDDALVSLIKGSPLIRVYVMLPSSWNIDMSISSVLSILEALLKGPVWMLRKVFSIFFGRKESPPLPTQSVALCSLSDSPYDLQPQRSTYPPPRPAAEYSQSPPAHQSPSQQQRSTYPPLRPAAEHSIPFRPSITFAAAKINLPTTTPSGRTLPIPFRPSITFAVHTPSALSPTEYTNPCTSHAPRIS</sequence>
<evidence type="ECO:0000313" key="2">
    <source>
        <dbReference type="EMBL" id="KAG1816053.1"/>
    </source>
</evidence>
<feature type="compositionally biased region" description="Low complexity" evidence="1">
    <location>
        <begin position="103"/>
        <end position="118"/>
    </location>
</feature>
<organism evidence="2 3">
    <name type="scientific">Suillus subaureus</name>
    <dbReference type="NCBI Taxonomy" id="48587"/>
    <lineage>
        <taxon>Eukaryota</taxon>
        <taxon>Fungi</taxon>
        <taxon>Dikarya</taxon>
        <taxon>Basidiomycota</taxon>
        <taxon>Agaricomycotina</taxon>
        <taxon>Agaricomycetes</taxon>
        <taxon>Agaricomycetidae</taxon>
        <taxon>Boletales</taxon>
        <taxon>Suillineae</taxon>
        <taxon>Suillaceae</taxon>
        <taxon>Suillus</taxon>
    </lineage>
</organism>
<dbReference type="RefSeq" id="XP_041192859.1">
    <property type="nucleotide sequence ID" value="XM_041342643.1"/>
</dbReference>
<dbReference type="OrthoDB" id="2690458at2759"/>
<gene>
    <name evidence="2" type="ORF">BJ212DRAFT_208632</name>
</gene>
<dbReference type="EMBL" id="JABBWG010000017">
    <property type="protein sequence ID" value="KAG1816053.1"/>
    <property type="molecule type" value="Genomic_DNA"/>
</dbReference>
<comment type="caution">
    <text evidence="2">The sequence shown here is derived from an EMBL/GenBank/DDBJ whole genome shotgun (WGS) entry which is preliminary data.</text>
</comment>
<proteinExistence type="predicted"/>
<evidence type="ECO:0000256" key="1">
    <source>
        <dbReference type="SAM" id="MobiDB-lite"/>
    </source>
</evidence>
<dbReference type="Proteomes" id="UP000807769">
    <property type="component" value="Unassembled WGS sequence"/>
</dbReference>
<feature type="region of interest" description="Disordered" evidence="1">
    <location>
        <begin position="86"/>
        <end position="126"/>
    </location>
</feature>